<comment type="caution">
    <text evidence="16">Lacks conserved residue(s) required for the propagation of feature annotation.</text>
</comment>
<feature type="transmembrane region" description="Helical" evidence="16">
    <location>
        <begin position="1320"/>
        <end position="1343"/>
    </location>
</feature>
<feature type="domain" description="P-type ATPase A" evidence="18">
    <location>
        <begin position="319"/>
        <end position="413"/>
    </location>
</feature>
<evidence type="ECO:0000256" key="14">
    <source>
        <dbReference type="ARBA" id="ARBA00023136"/>
    </source>
</evidence>
<feature type="transmembrane region" description="Helical" evidence="16">
    <location>
        <begin position="1185"/>
        <end position="1205"/>
    </location>
</feature>
<dbReference type="PROSITE" id="PS00154">
    <property type="entry name" value="ATPASE_E1_E2"/>
    <property type="match status" value="1"/>
</dbReference>
<evidence type="ECO:0000256" key="11">
    <source>
        <dbReference type="ARBA" id="ARBA00022967"/>
    </source>
</evidence>
<feature type="transmembrane region" description="Helical" evidence="16">
    <location>
        <begin position="1611"/>
        <end position="1629"/>
    </location>
</feature>
<feature type="transmembrane region" description="Helical" evidence="16">
    <location>
        <begin position="1649"/>
        <end position="1668"/>
    </location>
</feature>
<feature type="transmembrane region" description="Helical" evidence="16">
    <location>
        <begin position="1363"/>
        <end position="1382"/>
    </location>
</feature>
<evidence type="ECO:0000256" key="4">
    <source>
        <dbReference type="ARBA" id="ARBA00022568"/>
    </source>
</evidence>
<evidence type="ECO:0000313" key="21">
    <source>
        <dbReference type="EMBL" id="GHP09268.1"/>
    </source>
</evidence>
<evidence type="ECO:0000256" key="12">
    <source>
        <dbReference type="ARBA" id="ARBA00022989"/>
    </source>
</evidence>
<dbReference type="Pfam" id="PF00689">
    <property type="entry name" value="Cation_ATPase_C"/>
    <property type="match status" value="1"/>
</dbReference>
<evidence type="ECO:0000256" key="8">
    <source>
        <dbReference type="ARBA" id="ARBA00022837"/>
    </source>
</evidence>
<feature type="domain" description="Cation-transporting P-type ATPase C-terminal" evidence="19">
    <location>
        <begin position="986"/>
        <end position="1153"/>
    </location>
</feature>
<comment type="caution">
    <text evidence="21">The sequence shown here is derived from an EMBL/GenBank/DDBJ whole genome shotgun (WGS) entry which is preliminary data.</text>
</comment>
<dbReference type="SFLD" id="SFLDF00027">
    <property type="entry name" value="p-type_atpase"/>
    <property type="match status" value="1"/>
</dbReference>
<sequence length="1867" mass="199201">MASSSSVPAAISHHVSEASSPDEEISVPLLLDDDDDDDDDDNPPDVIVDDDDDVVIPISRASSSSTNRSLTPRRRHPSRGIRRWRKLVLLTNAVRRFQFPDECFEEEENLDDDDEKKKKKKKKKKKLGVGIIIADDEDDEETSSVAAPKLTARRRVRWAPPPQGAVFVEEVSPKELAQLTQMPITCTNASRLENLGGLEELASKLQVLDMSAGLTADDDNDEDLKRRRLTFGSNVIPSCPPKSLWSYVFDVLHDATLLVLLGCAVLALISEISTEGWSTGWYDGVGILAAVIIVVATTVVTDWNQDKQFRELDALHKDISVNVIRNAVPQSISLYHLVVGDIVVISSGDQICTDGVIVTSCSLLVDESSMTGESDAVEKFREGFLLAGTKVLDGYGTYLVTAVGPYTEWGRLMACGIDVDDAGGQLEMLKRKMEASEITEEEYAQLEKEVEQNFVDVGSETPLQNRLSSLASGIGKLGVGVGIAVFIVLLIRCAVAIASRGGAFVPEDLARILRAAAVAVTIVVVAVPEGLPLAVTLSLAYSLKEMMADQALVRHLRACETMGSATTICSDKTGTLTTNQMVVTRAMLGACILDVPPPHENIGRCDCCNISSKLLELVSEGLFANAEGTVSICSSRDKTYEEEEEEEEEEPVISGKPTERAILRFGTVMLGMSFECANENVEKIKVDPFSSTKKRAGTAVCSKATGDVRVHWKGASEIILGMCDKEMLCDGSVSVLTETRREDLVNLIADMAAGTLRTLCVAYTPCPVGTTFGEDDDLPDSGLTLLLLVGIKDPCRPGVPEAVLRCQRAGIVVRMVTGDNKATAEAIARECHILSDDDDGGVGGVGLAVDGEEFREMSHAQRIARFGPKLERLRVLARSSPSDKYDLVHTLRTLGEVVGVTGDGTNDARALKEADIGLSMGIAGTQVAQKCSDIVVLDDNFASISTIVRWGRSVYSNIQNFVQFQLTVNIVALTLNFVAAVAIGEVPLNAVQLLWVNLIMDTLGALALATEPPREELMHRKPYGRTAPLISPIMWCNIVVQAIFQLAVLGYMYFVLFKGDHGKHANTFVFNTFVFMQLFNEINARRPDALNVFDGFWKNRYFVSVLIVTVAFQVLLVESVVGTVAGTTGLRPAEWLASVGVSALALPVGASGKLAWWHVLAPQEWLASVGVNALALPVGARGVSALTNAVISTALLTFTGAALAFVTSSSSSSSSSSPPSSSGPVAALGAFVATLALPAAVLVSLAQADFHLTNVAFIVSALIAKSICALASAAVASIASKPSQRSAWAGAAVLLATQSNDIAVGYPIVDALFGMKRPAFATQLFLVAPVQLILFTSAGVALLNQGRGGTLGDTIRLTARMPLVVASILGLALNALQGGIMWKPLKMTLETLANAYPATALVSLGARLATIRHTNHHSTTSAGNMSGGLAVAGVLGCKHLLAPAAAAVTAYALSKGDRDSGTLAFIYGALPVAPSVPVLASELLGDTITGRRIASISAVAVVASLFVSAPLLLCSGLIFSEDNHGEEASSSYFEILGTAAVPAYLSSAVGGSLLLVAMIRRGWLGTCGAVRAACCTLVMVKLACLASALGFMVAQSYGALGSAGYWREIAFAPWCISVLANKGYLCVLATRMWRHQEDERPPTQRHFNYVHLVIATISSISSAAMRIIHGPSSRLDPSSNNSATWWLLYGPTQVLVMDTASAFAIAFCSWCIIKTMSSSVTQDEDLSAPLLLADETQEDVDDAAANLQQQHDMYSDDVDNEHFPDVQTSSPAEDALLHSRLLLMVGYDVATELLGVAMDVLWALGASFSNLLLVFSVLFAIVENGALCVDAVLLFPVFGLPAPLRHVMSRARSLARRFIMTEDSSIS</sequence>
<evidence type="ECO:0000256" key="5">
    <source>
        <dbReference type="ARBA" id="ARBA00022692"/>
    </source>
</evidence>
<feature type="transmembrane region" description="Helical" evidence="16">
    <location>
        <begin position="1688"/>
        <end position="1713"/>
    </location>
</feature>
<feature type="transmembrane region" description="Helical" evidence="16">
    <location>
        <begin position="1135"/>
        <end position="1156"/>
    </location>
</feature>
<keyword evidence="9 16" id="KW-0067">ATP-binding</keyword>
<dbReference type="GO" id="GO:0016887">
    <property type="term" value="F:ATP hydrolysis activity"/>
    <property type="evidence" value="ECO:0007669"/>
    <property type="project" value="InterPro"/>
</dbReference>
<keyword evidence="11" id="KW-1278">Translocase</keyword>
<dbReference type="NCBIfam" id="TIGR01494">
    <property type="entry name" value="ATPase_P-type"/>
    <property type="match status" value="2"/>
</dbReference>
<proteinExistence type="inferred from homology"/>
<dbReference type="InterPro" id="IPR023214">
    <property type="entry name" value="HAD_sf"/>
</dbReference>
<feature type="transmembrane region" description="Helical" evidence="16">
    <location>
        <begin position="1225"/>
        <end position="1246"/>
    </location>
</feature>
<evidence type="ECO:0000256" key="9">
    <source>
        <dbReference type="ARBA" id="ARBA00022840"/>
    </source>
</evidence>
<keyword evidence="13 16" id="KW-0406">Ion transport</keyword>
<keyword evidence="10" id="KW-0460">Magnesium</keyword>
<dbReference type="EC" id="7.2.2.10" evidence="16"/>
<feature type="transmembrane region" description="Helical" evidence="16">
    <location>
        <begin position="1569"/>
        <end position="1591"/>
    </location>
</feature>
<comment type="similarity">
    <text evidence="2 16">Belongs to the cation transport ATPase (P-type) (TC 3.A.3) family. Type IIB subfamily.</text>
</comment>
<dbReference type="InterPro" id="IPR004014">
    <property type="entry name" value="ATPase_P-typ_cation-transptr_N"/>
</dbReference>
<dbReference type="InterPro" id="IPR023299">
    <property type="entry name" value="ATPase_P-typ_cyto_dom_N"/>
</dbReference>
<feature type="compositionally biased region" description="Low complexity" evidence="17">
    <location>
        <begin position="55"/>
        <end position="70"/>
    </location>
</feature>
<feature type="transmembrane region" description="Helical" evidence="16">
    <location>
        <begin position="1029"/>
        <end position="1054"/>
    </location>
</feature>
<dbReference type="GO" id="GO:0012505">
    <property type="term" value="C:endomembrane system"/>
    <property type="evidence" value="ECO:0007669"/>
    <property type="project" value="UniProtKB-SubCell"/>
</dbReference>
<feature type="transmembrane region" description="Helical" evidence="16">
    <location>
        <begin position="1101"/>
        <end position="1123"/>
    </location>
</feature>
<dbReference type="InterPro" id="IPR036412">
    <property type="entry name" value="HAD-like_sf"/>
</dbReference>
<comment type="subcellular location">
    <subcellularLocation>
        <location evidence="1">Endomembrane system</location>
        <topology evidence="1">Multi-pass membrane protein</topology>
    </subcellularLocation>
    <subcellularLocation>
        <location evidence="16">Membrane</location>
        <topology evidence="16">Multi-pass membrane protein</topology>
    </subcellularLocation>
</comment>
<dbReference type="InterPro" id="IPR023298">
    <property type="entry name" value="ATPase_P-typ_TM_dom_sf"/>
</dbReference>
<evidence type="ECO:0000256" key="2">
    <source>
        <dbReference type="ARBA" id="ARBA00006124"/>
    </source>
</evidence>
<dbReference type="GO" id="GO:0046872">
    <property type="term" value="F:metal ion binding"/>
    <property type="evidence" value="ECO:0007669"/>
    <property type="project" value="UniProtKB-KW"/>
</dbReference>
<dbReference type="SUPFAM" id="SSF81665">
    <property type="entry name" value="Calcium ATPase, transmembrane domain M"/>
    <property type="match status" value="1"/>
</dbReference>
<evidence type="ECO:0000259" key="20">
    <source>
        <dbReference type="Pfam" id="PF00690"/>
    </source>
</evidence>
<feature type="transmembrane region" description="Helical" evidence="16">
    <location>
        <begin position="477"/>
        <end position="498"/>
    </location>
</feature>
<keyword evidence="6" id="KW-0479">Metal-binding</keyword>
<dbReference type="Proteomes" id="UP000660262">
    <property type="component" value="Unassembled WGS sequence"/>
</dbReference>
<dbReference type="Gene3D" id="2.70.150.10">
    <property type="entry name" value="Calcium-transporting ATPase, cytoplasmic transduction domain A"/>
    <property type="match status" value="1"/>
</dbReference>
<evidence type="ECO:0000256" key="1">
    <source>
        <dbReference type="ARBA" id="ARBA00004127"/>
    </source>
</evidence>
<dbReference type="InterPro" id="IPR044492">
    <property type="entry name" value="P_typ_ATPase_HD_dom"/>
</dbReference>
<feature type="compositionally biased region" description="Acidic residues" evidence="17">
    <location>
        <begin position="20"/>
        <end position="54"/>
    </location>
</feature>
<dbReference type="InterPro" id="IPR006408">
    <property type="entry name" value="P-type_ATPase_IIB"/>
</dbReference>
<evidence type="ECO:0000256" key="15">
    <source>
        <dbReference type="ARBA" id="ARBA00048694"/>
    </source>
</evidence>
<dbReference type="Pfam" id="PF13246">
    <property type="entry name" value="Cation_ATPase"/>
    <property type="match status" value="1"/>
</dbReference>
<feature type="transmembrane region" description="Helical" evidence="16">
    <location>
        <begin position="518"/>
        <end position="541"/>
    </location>
</feature>
<feature type="transmembrane region" description="Helical" evidence="16">
    <location>
        <begin position="1496"/>
        <end position="1519"/>
    </location>
</feature>
<keyword evidence="22" id="KW-1185">Reference proteome</keyword>
<evidence type="ECO:0000256" key="13">
    <source>
        <dbReference type="ARBA" id="ARBA00023065"/>
    </source>
</evidence>
<feature type="region of interest" description="Disordered" evidence="17">
    <location>
        <begin position="1"/>
        <end position="77"/>
    </location>
</feature>
<dbReference type="OrthoDB" id="3352408at2759"/>
<dbReference type="EMBL" id="BNJQ01000024">
    <property type="protein sequence ID" value="GHP09268.1"/>
    <property type="molecule type" value="Genomic_DNA"/>
</dbReference>
<dbReference type="NCBIfam" id="TIGR01517">
    <property type="entry name" value="ATPase-IIB_Ca"/>
    <property type="match status" value="1"/>
</dbReference>
<keyword evidence="3 16" id="KW-0813">Transport</keyword>
<keyword evidence="12 16" id="KW-1133">Transmembrane helix</keyword>
<feature type="transmembrane region" description="Helical" evidence="16">
    <location>
        <begin position="1464"/>
        <end position="1484"/>
    </location>
</feature>
<dbReference type="GO" id="GO:0005388">
    <property type="term" value="F:P-type calcium transporter activity"/>
    <property type="evidence" value="ECO:0007669"/>
    <property type="project" value="UniProtKB-EC"/>
</dbReference>
<dbReference type="InterPro" id="IPR006068">
    <property type="entry name" value="ATPase_P-typ_cation-transptr_C"/>
</dbReference>
<dbReference type="Gene3D" id="1.20.1110.10">
    <property type="entry name" value="Calcium-transporting ATPase, transmembrane domain"/>
    <property type="match status" value="2"/>
</dbReference>
<accession>A0A830HQS5</accession>
<dbReference type="SUPFAM" id="SSF81653">
    <property type="entry name" value="Calcium ATPase, transduction domain A"/>
    <property type="match status" value="1"/>
</dbReference>
<evidence type="ECO:0000256" key="16">
    <source>
        <dbReference type="RuleBase" id="RU361146"/>
    </source>
</evidence>
<evidence type="ECO:0000256" key="10">
    <source>
        <dbReference type="ARBA" id="ARBA00022842"/>
    </source>
</evidence>
<feature type="region of interest" description="Disordered" evidence="17">
    <location>
        <begin position="636"/>
        <end position="656"/>
    </location>
</feature>
<dbReference type="InterPro" id="IPR008250">
    <property type="entry name" value="ATPase_P-typ_transduc_dom_A_sf"/>
</dbReference>
<evidence type="ECO:0000256" key="3">
    <source>
        <dbReference type="ARBA" id="ARBA00022448"/>
    </source>
</evidence>
<protein>
    <recommendedName>
        <fullName evidence="16">Calcium-transporting ATPase</fullName>
        <ecNumber evidence="16">7.2.2.10</ecNumber>
    </recommendedName>
</protein>
<keyword evidence="14 16" id="KW-0472">Membrane</keyword>
<dbReference type="FunFam" id="1.20.1110.10:FF:000039">
    <property type="entry name" value="Calcium-transporting ATPase"/>
    <property type="match status" value="1"/>
</dbReference>
<keyword evidence="7 16" id="KW-0547">Nucleotide-binding</keyword>
<dbReference type="Pfam" id="PF00690">
    <property type="entry name" value="Cation_ATPase_N"/>
    <property type="match status" value="1"/>
</dbReference>
<comment type="catalytic activity">
    <reaction evidence="15 16">
        <text>Ca(2+)(in) + ATP + H2O = Ca(2+)(out) + ADP + phosphate + H(+)</text>
        <dbReference type="Rhea" id="RHEA:18105"/>
        <dbReference type="ChEBI" id="CHEBI:15377"/>
        <dbReference type="ChEBI" id="CHEBI:15378"/>
        <dbReference type="ChEBI" id="CHEBI:29108"/>
        <dbReference type="ChEBI" id="CHEBI:30616"/>
        <dbReference type="ChEBI" id="CHEBI:43474"/>
        <dbReference type="ChEBI" id="CHEBI:456216"/>
        <dbReference type="EC" id="7.2.2.10"/>
    </reaction>
</comment>
<feature type="transmembrane region" description="Helical" evidence="16">
    <location>
        <begin position="1539"/>
        <end position="1557"/>
    </location>
</feature>
<evidence type="ECO:0000313" key="22">
    <source>
        <dbReference type="Proteomes" id="UP000660262"/>
    </source>
</evidence>
<feature type="compositionally biased region" description="Acidic residues" evidence="17">
    <location>
        <begin position="640"/>
        <end position="651"/>
    </location>
</feature>
<dbReference type="Gene3D" id="3.40.50.1000">
    <property type="entry name" value="HAD superfamily/HAD-like"/>
    <property type="match status" value="1"/>
</dbReference>
<evidence type="ECO:0000256" key="6">
    <source>
        <dbReference type="ARBA" id="ARBA00022723"/>
    </source>
</evidence>
<dbReference type="Pfam" id="PF00122">
    <property type="entry name" value="E1-E2_ATPase"/>
    <property type="match status" value="1"/>
</dbReference>
<dbReference type="InterPro" id="IPR059000">
    <property type="entry name" value="ATPase_P-type_domA"/>
</dbReference>
<keyword evidence="4 16" id="KW-0109">Calcium transport</keyword>
<dbReference type="PANTHER" id="PTHR24093">
    <property type="entry name" value="CATION TRANSPORTING ATPASE"/>
    <property type="match status" value="1"/>
</dbReference>
<gene>
    <name evidence="21" type="ORF">PPROV_000800500</name>
</gene>
<evidence type="ECO:0000256" key="17">
    <source>
        <dbReference type="SAM" id="MobiDB-lite"/>
    </source>
</evidence>
<evidence type="ECO:0000259" key="19">
    <source>
        <dbReference type="Pfam" id="PF00689"/>
    </source>
</evidence>
<dbReference type="InterPro" id="IPR018303">
    <property type="entry name" value="ATPase_P-typ_P_site"/>
</dbReference>
<dbReference type="SUPFAM" id="SSF56784">
    <property type="entry name" value="HAD-like"/>
    <property type="match status" value="1"/>
</dbReference>
<dbReference type="GO" id="GO:0005524">
    <property type="term" value="F:ATP binding"/>
    <property type="evidence" value="ECO:0007669"/>
    <property type="project" value="UniProtKB-KW"/>
</dbReference>
<evidence type="ECO:0000259" key="18">
    <source>
        <dbReference type="Pfam" id="PF00122"/>
    </source>
</evidence>
<dbReference type="Gene3D" id="3.40.1110.10">
    <property type="entry name" value="Calcium-transporting ATPase, cytoplasmic domain N"/>
    <property type="match status" value="1"/>
</dbReference>
<keyword evidence="5 16" id="KW-0812">Transmembrane</keyword>
<comment type="function">
    <text evidence="16">Catalyzes the hydrolysis of ATP coupled with the transport of calcium.</text>
</comment>
<dbReference type="GO" id="GO:0005886">
    <property type="term" value="C:plasma membrane"/>
    <property type="evidence" value="ECO:0007669"/>
    <property type="project" value="TreeGrafter"/>
</dbReference>
<dbReference type="PANTHER" id="PTHR24093:SF369">
    <property type="entry name" value="CALCIUM-TRANSPORTING ATPASE"/>
    <property type="match status" value="1"/>
</dbReference>
<keyword evidence="8 16" id="KW-0106">Calcium</keyword>
<dbReference type="SUPFAM" id="SSF81660">
    <property type="entry name" value="Metal cation-transporting ATPase, ATP-binding domain N"/>
    <property type="match status" value="1"/>
</dbReference>
<feature type="transmembrane region" description="Helical" evidence="16">
    <location>
        <begin position="1811"/>
        <end position="1840"/>
    </location>
</feature>
<reference evidence="21" key="1">
    <citation type="submission" date="2020-10" db="EMBL/GenBank/DDBJ databases">
        <title>Unveiling of a novel bifunctional photoreceptor, Dualchrome1, isolated from a cosmopolitan green alga.</title>
        <authorList>
            <person name="Suzuki S."/>
            <person name="Kawachi M."/>
        </authorList>
    </citation>
    <scope>NUCLEOTIDE SEQUENCE</scope>
    <source>
        <strain evidence="21">NIES 2893</strain>
    </source>
</reference>
<evidence type="ECO:0000256" key="7">
    <source>
        <dbReference type="ARBA" id="ARBA00022741"/>
    </source>
</evidence>
<organism evidence="21 22">
    <name type="scientific">Pycnococcus provasolii</name>
    <dbReference type="NCBI Taxonomy" id="41880"/>
    <lineage>
        <taxon>Eukaryota</taxon>
        <taxon>Viridiplantae</taxon>
        <taxon>Chlorophyta</taxon>
        <taxon>Pseudoscourfieldiophyceae</taxon>
        <taxon>Pseudoscourfieldiales</taxon>
        <taxon>Pycnococcaceae</taxon>
        <taxon>Pycnococcus</taxon>
    </lineage>
</organism>
<dbReference type="SFLD" id="SFLDS00003">
    <property type="entry name" value="Haloacid_Dehalogenase"/>
    <property type="match status" value="1"/>
</dbReference>
<name>A0A830HQS5_9CHLO</name>
<dbReference type="InterPro" id="IPR001757">
    <property type="entry name" value="P_typ_ATPase"/>
</dbReference>
<feature type="transmembrane region" description="Helical" evidence="16">
    <location>
        <begin position="1252"/>
        <end position="1275"/>
    </location>
</feature>
<feature type="domain" description="Cation-transporting P-type ATPase N-terminal" evidence="20">
    <location>
        <begin position="195"/>
        <end position="266"/>
    </location>
</feature>
<dbReference type="SFLD" id="SFLDG00002">
    <property type="entry name" value="C1.7:_P-type_atpase_like"/>
    <property type="match status" value="1"/>
</dbReference>
<dbReference type="PRINTS" id="PR00119">
    <property type="entry name" value="CATATPASE"/>
</dbReference>